<protein>
    <submittedName>
        <fullName evidence="2">HAD-superfamily hydrolase, subfamily IA, variant 3</fullName>
    </submittedName>
</protein>
<dbReference type="AlphaFoldDB" id="B4CVP8"/>
<dbReference type="RefSeq" id="WP_006978062.1">
    <property type="nucleotide sequence ID" value="NZ_ABVL01000002.1"/>
</dbReference>
<dbReference type="Gene3D" id="3.40.50.1000">
    <property type="entry name" value="HAD superfamily/HAD-like"/>
    <property type="match status" value="1"/>
</dbReference>
<evidence type="ECO:0000256" key="1">
    <source>
        <dbReference type="ARBA" id="ARBA00006171"/>
    </source>
</evidence>
<dbReference type="InterPro" id="IPR006439">
    <property type="entry name" value="HAD-SF_hydro_IA"/>
</dbReference>
<dbReference type="eggNOG" id="COG0637">
    <property type="taxonomic scope" value="Bacteria"/>
</dbReference>
<dbReference type="SUPFAM" id="SSF56784">
    <property type="entry name" value="HAD-like"/>
    <property type="match status" value="1"/>
</dbReference>
<dbReference type="GO" id="GO:0050308">
    <property type="term" value="F:sugar-phosphatase activity"/>
    <property type="evidence" value="ECO:0007669"/>
    <property type="project" value="TreeGrafter"/>
</dbReference>
<gene>
    <name evidence="2" type="ORF">CfE428DRAFT_0735</name>
</gene>
<dbReference type="EMBL" id="ABVL01000002">
    <property type="protein sequence ID" value="EDY21490.1"/>
    <property type="molecule type" value="Genomic_DNA"/>
</dbReference>
<dbReference type="InterPro" id="IPR010976">
    <property type="entry name" value="B-phosphoglucomutase_hydrolase"/>
</dbReference>
<sequence length="223" mass="24575">MSNPSSAKWGALFDWDGVIIDSSTHHEESWERLAREIAKPLPEGHFKMSFGRKNEFIIPEILDWTKEETRIRELSLRKEALYREVVAERGVEPLPGVRTWLDRLREAGIPCAIGSSTHLANIQLSLGMIGLGEYFSAMVTSEDVKHGKPHPDVFLTAAAKLGAEPTRCVVFEDALVGIQAARAGGMKVVGVATTHPPEELAMADVVVHRLDELQVAQLTALFA</sequence>
<dbReference type="NCBIfam" id="TIGR02009">
    <property type="entry name" value="PGMB-YQAB-SF"/>
    <property type="match status" value="1"/>
</dbReference>
<organism evidence="2 3">
    <name type="scientific">Chthoniobacter flavus Ellin428</name>
    <dbReference type="NCBI Taxonomy" id="497964"/>
    <lineage>
        <taxon>Bacteria</taxon>
        <taxon>Pseudomonadati</taxon>
        <taxon>Verrucomicrobiota</taxon>
        <taxon>Spartobacteria</taxon>
        <taxon>Chthoniobacterales</taxon>
        <taxon>Chthoniobacteraceae</taxon>
        <taxon>Chthoniobacter</taxon>
    </lineage>
</organism>
<dbReference type="SFLD" id="SFLDS00003">
    <property type="entry name" value="Haloacid_Dehalogenase"/>
    <property type="match status" value="1"/>
</dbReference>
<keyword evidence="3" id="KW-1185">Reference proteome</keyword>
<dbReference type="Gene3D" id="1.10.150.240">
    <property type="entry name" value="Putative phosphatase, domain 2"/>
    <property type="match status" value="1"/>
</dbReference>
<name>B4CVP8_9BACT</name>
<comment type="similarity">
    <text evidence="1">Belongs to the HAD-like hydrolase superfamily. CbbY/CbbZ/Gph/YieH family.</text>
</comment>
<comment type="caution">
    <text evidence="2">The sequence shown here is derived from an EMBL/GenBank/DDBJ whole genome shotgun (WGS) entry which is preliminary data.</text>
</comment>
<dbReference type="InterPro" id="IPR023198">
    <property type="entry name" value="PGP-like_dom2"/>
</dbReference>
<evidence type="ECO:0000313" key="2">
    <source>
        <dbReference type="EMBL" id="EDY21490.1"/>
    </source>
</evidence>
<dbReference type="NCBIfam" id="TIGR01509">
    <property type="entry name" value="HAD-SF-IA-v3"/>
    <property type="match status" value="1"/>
</dbReference>
<accession>B4CVP8</accession>
<dbReference type="InterPro" id="IPR036412">
    <property type="entry name" value="HAD-like_sf"/>
</dbReference>
<dbReference type="InterPro" id="IPR023214">
    <property type="entry name" value="HAD_sf"/>
</dbReference>
<keyword evidence="2" id="KW-0378">Hydrolase</keyword>
<dbReference type="SFLD" id="SFLDG01135">
    <property type="entry name" value="C1.5.6:_HAD__Beta-PGM__Phospha"/>
    <property type="match status" value="1"/>
</dbReference>
<dbReference type="CDD" id="cd07505">
    <property type="entry name" value="HAD_BPGM-like"/>
    <property type="match status" value="1"/>
</dbReference>
<dbReference type="STRING" id="497964.CfE428DRAFT_0735"/>
<dbReference type="PANTHER" id="PTHR43481">
    <property type="entry name" value="FRUCTOSE-1-PHOSPHATE PHOSPHATASE"/>
    <property type="match status" value="1"/>
</dbReference>
<dbReference type="PRINTS" id="PR00413">
    <property type="entry name" value="HADHALOGNASE"/>
</dbReference>
<dbReference type="Pfam" id="PF00702">
    <property type="entry name" value="Hydrolase"/>
    <property type="match status" value="1"/>
</dbReference>
<dbReference type="PANTHER" id="PTHR43481:SF4">
    <property type="entry name" value="GLYCEROL-1-PHOSPHATE PHOSPHOHYDROLASE 1-RELATED"/>
    <property type="match status" value="1"/>
</dbReference>
<dbReference type="InterPro" id="IPR051806">
    <property type="entry name" value="HAD-like_SPP"/>
</dbReference>
<reference evidence="2 3" key="1">
    <citation type="journal article" date="2011" name="J. Bacteriol.">
        <title>Genome sequence of Chthoniobacter flavus Ellin428, an aerobic heterotrophic soil bacterium.</title>
        <authorList>
            <person name="Kant R."/>
            <person name="van Passel M.W."/>
            <person name="Palva A."/>
            <person name="Lucas S."/>
            <person name="Lapidus A."/>
            <person name="Glavina Del Rio T."/>
            <person name="Dalin E."/>
            <person name="Tice H."/>
            <person name="Bruce D."/>
            <person name="Goodwin L."/>
            <person name="Pitluck S."/>
            <person name="Larimer F.W."/>
            <person name="Land M.L."/>
            <person name="Hauser L."/>
            <person name="Sangwan P."/>
            <person name="de Vos W.M."/>
            <person name="Janssen P.H."/>
            <person name="Smidt H."/>
        </authorList>
    </citation>
    <scope>NUCLEOTIDE SEQUENCE [LARGE SCALE GENOMIC DNA]</scope>
    <source>
        <strain evidence="2 3">Ellin428</strain>
    </source>
</reference>
<dbReference type="Proteomes" id="UP000005824">
    <property type="component" value="Unassembled WGS sequence"/>
</dbReference>
<evidence type="ECO:0000313" key="3">
    <source>
        <dbReference type="Proteomes" id="UP000005824"/>
    </source>
</evidence>
<dbReference type="InParanoid" id="B4CVP8"/>
<proteinExistence type="inferred from homology"/>
<dbReference type="SFLD" id="SFLDG01129">
    <property type="entry name" value="C1.5:_HAD__Beta-PGM__Phosphata"/>
    <property type="match status" value="1"/>
</dbReference>